<dbReference type="Gene3D" id="3.30.1330.70">
    <property type="entry name" value="Holliday junction resolvase RusA"/>
    <property type="match status" value="1"/>
</dbReference>
<proteinExistence type="predicted"/>
<dbReference type="STRING" id="66692.ABC2846"/>
<evidence type="ECO:0000313" key="2">
    <source>
        <dbReference type="Proteomes" id="UP000001168"/>
    </source>
</evidence>
<accession>Q5WE30</accession>
<reference evidence="2" key="4">
    <citation type="submission" date="2003-10" db="EMBL/GenBank/DDBJ databases">
        <title>The complete genome sequence of the alkaliphilic Bacillus clausii KSM-K16.</title>
        <authorList>
            <person name="Takaki Y."/>
            <person name="Kageyama Y."/>
            <person name="Shimamura S."/>
            <person name="Suzuki H."/>
            <person name="Nishi S."/>
            <person name="Hatada Y."/>
            <person name="Kawai S."/>
            <person name="Ito S."/>
            <person name="Horikoshi K."/>
        </authorList>
    </citation>
    <scope>NUCLEOTIDE SEQUENCE [LARGE SCALE GENOMIC DNA]</scope>
    <source>
        <strain evidence="2">KSM-K16</strain>
    </source>
</reference>
<reference evidence="1 2" key="1">
    <citation type="journal article" date="1994" name="J. Ferment. Bioeng.">
        <title>Molecular cloning and nucleotide sequence of the gene for an alkaline protease from the alkalophilic Bacillus sp. KSM-K16.</title>
        <authorList>
            <person name="Hakamada Y."/>
            <person name="Kobayashi T."/>
            <person name="Hitomi J."/>
            <person name="Kawai S."/>
            <person name="Ito S."/>
        </authorList>
    </citation>
    <scope>NUCLEOTIDE SEQUENCE [LARGE SCALE GENOMIC DNA]</scope>
    <source>
        <strain evidence="1 2">KSM-K16</strain>
    </source>
</reference>
<dbReference type="GO" id="GO:0006310">
    <property type="term" value="P:DNA recombination"/>
    <property type="evidence" value="ECO:0007669"/>
    <property type="project" value="InterPro"/>
</dbReference>
<protein>
    <submittedName>
        <fullName evidence="1">Phage-related protein</fullName>
    </submittedName>
</protein>
<dbReference type="OrthoDB" id="5114842at2"/>
<dbReference type="Pfam" id="PF05866">
    <property type="entry name" value="RusA"/>
    <property type="match status" value="1"/>
</dbReference>
<reference evidence="1 2" key="2">
    <citation type="journal article" date="1995" name="Appl. Microbiol. Biotechnol.">
        <title>Purification and properties of an alkaline protease from alkalophilic Bacillus sp. KSM-K16.</title>
        <authorList>
            <person name="Kobayashi T."/>
            <person name="Hakamada Y."/>
            <person name="Adachi S."/>
            <person name="Hitomi J."/>
            <person name="Yoshimatsu T."/>
            <person name="Koike K."/>
            <person name="Kawai S."/>
            <person name="Ito S."/>
        </authorList>
    </citation>
    <scope>NUCLEOTIDE SEQUENCE [LARGE SCALE GENOMIC DNA]</scope>
    <source>
        <strain evidence="1 2">KSM-K16</strain>
    </source>
</reference>
<dbReference type="GO" id="GO:0000287">
    <property type="term" value="F:magnesium ion binding"/>
    <property type="evidence" value="ECO:0007669"/>
    <property type="project" value="InterPro"/>
</dbReference>
<dbReference type="eggNOG" id="COG4570">
    <property type="taxonomic scope" value="Bacteria"/>
</dbReference>
<organism evidence="1 2">
    <name type="scientific">Shouchella clausii (strain KSM-K16)</name>
    <name type="common">Alkalihalobacillus clausii</name>
    <dbReference type="NCBI Taxonomy" id="66692"/>
    <lineage>
        <taxon>Bacteria</taxon>
        <taxon>Bacillati</taxon>
        <taxon>Bacillota</taxon>
        <taxon>Bacilli</taxon>
        <taxon>Bacillales</taxon>
        <taxon>Bacillaceae</taxon>
        <taxon>Shouchella</taxon>
    </lineage>
</organism>
<reference evidence="1 2" key="5">
    <citation type="journal article" date="2007" name="Extremophiles">
        <title>Intragenomic diversity of the V1 regions of 16S rRNA genes in high-alkaline protease-producing Bacillus clausii spp.</title>
        <authorList>
            <person name="Kageyama Y."/>
            <person name="Takaki Y."/>
            <person name="Shimamura S."/>
            <person name="Nishi S."/>
            <person name="Nogi Y."/>
            <person name="Uchimura K."/>
            <person name="Kobayashi T."/>
            <person name="Hitomi J."/>
            <person name="Ozaki K."/>
            <person name="Kawai S."/>
            <person name="Ito S."/>
            <person name="Horikoshi K."/>
        </authorList>
    </citation>
    <scope>NUCLEOTIDE SEQUENCE [LARGE SCALE GENOMIC DNA]</scope>
    <source>
        <strain evidence="1 2">KSM-K16</strain>
    </source>
</reference>
<dbReference type="GO" id="GO:0006281">
    <property type="term" value="P:DNA repair"/>
    <property type="evidence" value="ECO:0007669"/>
    <property type="project" value="InterPro"/>
</dbReference>
<keyword evidence="2" id="KW-1185">Reference proteome</keyword>
<gene>
    <name evidence="1" type="ordered locus">ABC2846</name>
</gene>
<dbReference type="KEGG" id="bcl:ABC2846"/>
<evidence type="ECO:0000313" key="1">
    <source>
        <dbReference type="EMBL" id="BAD65380.1"/>
    </source>
</evidence>
<dbReference type="InterPro" id="IPR008822">
    <property type="entry name" value="Endonuclease_RusA-like"/>
</dbReference>
<reference evidence="1 2" key="3">
    <citation type="journal article" date="1997" name="Protein Eng.">
        <title>High-resolution crystal structure of M-protease: phylogeny aided analysis of the high-alkaline adaptation mechanism.</title>
        <authorList>
            <person name="Shirai T."/>
            <person name="Suzuki A."/>
            <person name="Yamane T."/>
            <person name="Ashida T."/>
            <person name="Kobayashi T."/>
            <person name="Ito S."/>
        </authorList>
    </citation>
    <scope>NUCLEOTIDE SEQUENCE [LARGE SCALE GENOMIC DNA]</scope>
    <source>
        <strain evidence="1 2">KSM-K16</strain>
    </source>
</reference>
<sequence length="164" mass="18782">MGNVIEFTIDGEVQAQGRPRAGKTKYGKTIMYDPPTSRNYKQYVKLVASQHKPETPYEGEIELFVTVYRQIPKSMPKWRQELARAGKLRPVTKPDCTNYVKGIEDGLTGIIWKDDNQITKLTVEKLYSDSPRAEIKVIERPLPVRAKKDTRSTLNKWAEAIQNS</sequence>
<dbReference type="AlphaFoldDB" id="Q5WE30"/>
<dbReference type="InterPro" id="IPR036614">
    <property type="entry name" value="RusA-like_sf"/>
</dbReference>
<dbReference type="HOGENOM" id="CLU_124338_1_0_9"/>
<name>Q5WE30_SHOC1</name>
<dbReference type="RefSeq" id="WP_011247688.1">
    <property type="nucleotide sequence ID" value="NC_006582.1"/>
</dbReference>
<dbReference type="EMBL" id="AP006627">
    <property type="protein sequence ID" value="BAD65380.1"/>
    <property type="molecule type" value="Genomic_DNA"/>
</dbReference>
<dbReference type="SUPFAM" id="SSF103084">
    <property type="entry name" value="Holliday junction resolvase RusA"/>
    <property type="match status" value="1"/>
</dbReference>
<dbReference type="Proteomes" id="UP000001168">
    <property type="component" value="Chromosome"/>
</dbReference>